<evidence type="ECO:0000313" key="2">
    <source>
        <dbReference type="EMBL" id="KAJ6818229.1"/>
    </source>
</evidence>
<comment type="caution">
    <text evidence="2">The sequence shown here is derived from an EMBL/GenBank/DDBJ whole genome shotgun (WGS) entry which is preliminary data.</text>
</comment>
<gene>
    <name evidence="2" type="ORF">M6B38_407800</name>
</gene>
<protein>
    <submittedName>
        <fullName evidence="2">Uncharacterized protein</fullName>
    </submittedName>
</protein>
<reference evidence="2" key="2">
    <citation type="submission" date="2023-04" db="EMBL/GenBank/DDBJ databases">
        <authorList>
            <person name="Bruccoleri R.E."/>
            <person name="Oakeley E.J."/>
            <person name="Faust A.-M."/>
            <person name="Dessus-Babus S."/>
            <person name="Altorfer M."/>
            <person name="Burckhardt D."/>
            <person name="Oertli M."/>
            <person name="Naumann U."/>
            <person name="Petersen F."/>
            <person name="Wong J."/>
        </authorList>
    </citation>
    <scope>NUCLEOTIDE SEQUENCE</scope>
    <source>
        <strain evidence="2">GSM-AAB239-AS_SAM_17_03QT</strain>
        <tissue evidence="2">Leaf</tissue>
    </source>
</reference>
<organism evidence="2 3">
    <name type="scientific">Iris pallida</name>
    <name type="common">Sweet iris</name>
    <dbReference type="NCBI Taxonomy" id="29817"/>
    <lineage>
        <taxon>Eukaryota</taxon>
        <taxon>Viridiplantae</taxon>
        <taxon>Streptophyta</taxon>
        <taxon>Embryophyta</taxon>
        <taxon>Tracheophyta</taxon>
        <taxon>Spermatophyta</taxon>
        <taxon>Magnoliopsida</taxon>
        <taxon>Liliopsida</taxon>
        <taxon>Asparagales</taxon>
        <taxon>Iridaceae</taxon>
        <taxon>Iridoideae</taxon>
        <taxon>Irideae</taxon>
        <taxon>Iris</taxon>
    </lineage>
</organism>
<dbReference type="EMBL" id="JANAVB010027397">
    <property type="protein sequence ID" value="KAJ6818229.1"/>
    <property type="molecule type" value="Genomic_DNA"/>
</dbReference>
<reference evidence="2" key="1">
    <citation type="journal article" date="2023" name="GigaByte">
        <title>Genome assembly of the bearded iris, Iris pallida Lam.</title>
        <authorList>
            <person name="Bruccoleri R.E."/>
            <person name="Oakeley E.J."/>
            <person name="Faust A.M.E."/>
            <person name="Altorfer M."/>
            <person name="Dessus-Babus S."/>
            <person name="Burckhardt D."/>
            <person name="Oertli M."/>
            <person name="Naumann U."/>
            <person name="Petersen F."/>
            <person name="Wong J."/>
        </authorList>
    </citation>
    <scope>NUCLEOTIDE SEQUENCE</scope>
    <source>
        <strain evidence="2">GSM-AAB239-AS_SAM_17_03QT</strain>
    </source>
</reference>
<evidence type="ECO:0000313" key="3">
    <source>
        <dbReference type="Proteomes" id="UP001140949"/>
    </source>
</evidence>
<feature type="region of interest" description="Disordered" evidence="1">
    <location>
        <begin position="164"/>
        <end position="194"/>
    </location>
</feature>
<evidence type="ECO:0000256" key="1">
    <source>
        <dbReference type="SAM" id="MobiDB-lite"/>
    </source>
</evidence>
<dbReference type="AlphaFoldDB" id="A0AAX6FPG2"/>
<name>A0AAX6FPG2_IRIPA</name>
<dbReference type="Proteomes" id="UP001140949">
    <property type="component" value="Unassembled WGS sequence"/>
</dbReference>
<accession>A0AAX6FPG2</accession>
<sequence>MAGDRRSGAAAASRPEKTSFHMSANALRMTSWCAGEFSEEALEQLAQLLPVHDLFSTIICSMDLRKSPSGSSVSFTTATLSSTPCPLPRSSFGGSSSSCLLLLRLRLLQGGCSVVVSRCCRRLRQGEDGLLEVVELAEEAGEALGLVGVLFEAVLEGGGELDGHLSGRGRGARRHGGSLSKESETESETDVDLESLQPQPRRIWSCRCCPATSVLLLFELEDMVSTFFFLFVRDTQ</sequence>
<keyword evidence="3" id="KW-1185">Reference proteome</keyword>
<proteinExistence type="predicted"/>